<evidence type="ECO:0000313" key="14">
    <source>
        <dbReference type="EMBL" id="KAI3404637.2"/>
    </source>
</evidence>
<reference evidence="14" key="1">
    <citation type="journal article" date="2022" name="DNA Res.">
        <title>Genome analysis of five recently described species of the CUG-Ser clade uncovers Candida theae as a new hybrid lineage with pathogenic potential in the Candida parapsilosis species complex.</title>
        <authorList>
            <person name="Mixao V."/>
            <person name="Del Olmo V."/>
            <person name="Hegedusova E."/>
            <person name="Saus E."/>
            <person name="Pryszcz L."/>
            <person name="Cillingova A."/>
            <person name="Nosek J."/>
            <person name="Gabaldon T."/>
        </authorList>
    </citation>
    <scope>NUCLEOTIDE SEQUENCE</scope>
    <source>
        <strain evidence="14">CBS 10844</strain>
    </source>
</reference>
<dbReference type="EC" id="2.4.1.141" evidence="4 12"/>
<dbReference type="Proteomes" id="UP001202479">
    <property type="component" value="Unassembled WGS sequence"/>
</dbReference>
<evidence type="ECO:0000256" key="7">
    <source>
        <dbReference type="ARBA" id="ARBA00022679"/>
    </source>
</evidence>
<evidence type="ECO:0000256" key="10">
    <source>
        <dbReference type="ARBA" id="ARBA00032061"/>
    </source>
</evidence>
<feature type="domain" description="Glycosyl transferase family 28 C-terminal" evidence="13">
    <location>
        <begin position="27"/>
        <end position="207"/>
    </location>
</feature>
<dbReference type="Pfam" id="PF04101">
    <property type="entry name" value="Glyco_tran_28_C"/>
    <property type="match status" value="1"/>
</dbReference>
<keyword evidence="7 12" id="KW-0808">Transferase</keyword>
<dbReference type="InterPro" id="IPR039042">
    <property type="entry name" value="Alg13-like"/>
</dbReference>
<dbReference type="GO" id="GO:0004577">
    <property type="term" value="F:N-acetylglucosaminyldiphosphodolichol N-acetylglucosaminyltransferase activity"/>
    <property type="evidence" value="ECO:0007669"/>
    <property type="project" value="UniProtKB-EC"/>
</dbReference>
<keyword evidence="8 12" id="KW-0256">Endoplasmic reticulum</keyword>
<evidence type="ECO:0000256" key="6">
    <source>
        <dbReference type="ARBA" id="ARBA00022676"/>
    </source>
</evidence>
<evidence type="ECO:0000256" key="9">
    <source>
        <dbReference type="ARBA" id="ARBA00024804"/>
    </source>
</evidence>
<accession>A0AAI9WXT1</accession>
<dbReference type="GO" id="GO:0006488">
    <property type="term" value="P:dolichol-linked oligosaccharide biosynthetic process"/>
    <property type="evidence" value="ECO:0007669"/>
    <property type="project" value="InterPro"/>
</dbReference>
<evidence type="ECO:0000313" key="15">
    <source>
        <dbReference type="Proteomes" id="UP001202479"/>
    </source>
</evidence>
<sequence length="228" mass="25832">MFFQHKRSFKLSSNANNPGIYTQMATLLVCTGATITFEALVKQVLKPDFVNLLIKSGVTKLVVQYGNEIRNNTHISQQLFQKTILENGLVSMLNSELEEGTNGMVSSFSRNGFELVCFPFSPNINDYIDQADVIISHAGTGSIIDSLYRNKKLIVVVNESLMDNHQEEIAREFVNSNYCLRFRYRDLLSEAFSTILHDLLNNNITLQKFPKKDGRVLETIISEELKGK</sequence>
<comment type="catalytic activity">
    <reaction evidence="11">
        <text>an N-acetyl-alpha-D-glucosaminyl-diphospho-di-trans,poly-cis-dolichol + UDP-N-acetyl-alpha-D-glucosamine = an N,N'-diacetylchitobiosyl-diphospho-di-trans,poly-cis-dolichol + UDP + H(+)</text>
        <dbReference type="Rhea" id="RHEA:23380"/>
        <dbReference type="Rhea" id="RHEA-COMP:19507"/>
        <dbReference type="Rhea" id="RHEA-COMP:19510"/>
        <dbReference type="ChEBI" id="CHEBI:15378"/>
        <dbReference type="ChEBI" id="CHEBI:57269"/>
        <dbReference type="ChEBI" id="CHEBI:57705"/>
        <dbReference type="ChEBI" id="CHEBI:58223"/>
        <dbReference type="ChEBI" id="CHEBI:58427"/>
        <dbReference type="EC" id="2.4.1.141"/>
    </reaction>
</comment>
<evidence type="ECO:0000256" key="5">
    <source>
        <dbReference type="ARBA" id="ARBA00017468"/>
    </source>
</evidence>
<comment type="subunit">
    <text evidence="3 12">Heterodimer with ALG14 to form a functional enzyme.</text>
</comment>
<comment type="caution">
    <text evidence="14">The sequence shown here is derived from an EMBL/GenBank/DDBJ whole genome shotgun (WGS) entry which is preliminary data.</text>
</comment>
<gene>
    <name evidence="12" type="primary">ALG13</name>
    <name evidence="14" type="ORF">KGF56_002533</name>
</gene>
<evidence type="ECO:0000259" key="13">
    <source>
        <dbReference type="Pfam" id="PF04101"/>
    </source>
</evidence>
<comment type="subcellular location">
    <subcellularLocation>
        <location evidence="1 12">Endoplasmic reticulum</location>
    </subcellularLocation>
</comment>
<dbReference type="EMBL" id="JAHUZD010000090">
    <property type="protein sequence ID" value="KAI3404637.2"/>
    <property type="molecule type" value="Genomic_DNA"/>
</dbReference>
<evidence type="ECO:0000256" key="12">
    <source>
        <dbReference type="RuleBase" id="RU362128"/>
    </source>
</evidence>
<protein>
    <recommendedName>
        <fullName evidence="5 12">UDP-N-acetylglucosamine transferase subunit ALG13</fullName>
        <ecNumber evidence="4 12">2.4.1.141</ecNumber>
    </recommendedName>
    <alternativeName>
        <fullName evidence="10 12">Asparagine-linked glycosylation protein 13</fullName>
    </alternativeName>
</protein>
<dbReference type="AlphaFoldDB" id="A0AAI9WXT1"/>
<evidence type="ECO:0000256" key="4">
    <source>
        <dbReference type="ARBA" id="ARBA00012614"/>
    </source>
</evidence>
<proteinExistence type="inferred from homology"/>
<organism evidence="14 15">
    <name type="scientific">Candida oxycetoniae</name>
    <dbReference type="NCBI Taxonomy" id="497107"/>
    <lineage>
        <taxon>Eukaryota</taxon>
        <taxon>Fungi</taxon>
        <taxon>Dikarya</taxon>
        <taxon>Ascomycota</taxon>
        <taxon>Saccharomycotina</taxon>
        <taxon>Pichiomycetes</taxon>
        <taxon>Debaryomycetaceae</taxon>
        <taxon>Candida/Lodderomyces clade</taxon>
        <taxon>Candida</taxon>
    </lineage>
</organism>
<dbReference type="InterPro" id="IPR007235">
    <property type="entry name" value="Glyco_trans_28_C"/>
</dbReference>
<comment type="similarity">
    <text evidence="2 12">Belongs to the glycosyltransferase 28 family.</text>
</comment>
<dbReference type="Gene3D" id="3.40.50.2000">
    <property type="entry name" value="Glycogen Phosphorylase B"/>
    <property type="match status" value="1"/>
</dbReference>
<evidence type="ECO:0000256" key="1">
    <source>
        <dbReference type="ARBA" id="ARBA00004240"/>
    </source>
</evidence>
<dbReference type="PANTHER" id="PTHR12867:SF6">
    <property type="entry name" value="N-ACETYLGLUCOSAMINYLDIPHOSPHODOLICHOL N-ACETYLGLUCOSAMINYLTRANSFERASE"/>
    <property type="match status" value="1"/>
</dbReference>
<dbReference type="SUPFAM" id="SSF53756">
    <property type="entry name" value="UDP-Glycosyltransferase/glycogen phosphorylase"/>
    <property type="match status" value="1"/>
</dbReference>
<evidence type="ECO:0000256" key="2">
    <source>
        <dbReference type="ARBA" id="ARBA00006962"/>
    </source>
</evidence>
<keyword evidence="6 12" id="KW-0328">Glycosyltransferase</keyword>
<name>A0AAI9WXT1_9ASCO</name>
<evidence type="ECO:0000256" key="8">
    <source>
        <dbReference type="ARBA" id="ARBA00022824"/>
    </source>
</evidence>
<evidence type="ECO:0000256" key="3">
    <source>
        <dbReference type="ARBA" id="ARBA00011198"/>
    </source>
</evidence>
<keyword evidence="15" id="KW-1185">Reference proteome</keyword>
<dbReference type="PANTHER" id="PTHR12867">
    <property type="entry name" value="GLYCOSYL TRANSFERASE-RELATED"/>
    <property type="match status" value="1"/>
</dbReference>
<dbReference type="GO" id="GO:0005783">
    <property type="term" value="C:endoplasmic reticulum"/>
    <property type="evidence" value="ECO:0007669"/>
    <property type="project" value="UniProtKB-SubCell"/>
</dbReference>
<comment type="function">
    <text evidence="9 12">Involved in protein N-glycosylation. Essential for the second step of the dolichol-linked oligosaccharide pathway.</text>
</comment>
<evidence type="ECO:0000256" key="11">
    <source>
        <dbReference type="ARBA" id="ARBA00048184"/>
    </source>
</evidence>